<accession>A0A4Y8ANW8</accession>
<evidence type="ECO:0000313" key="3">
    <source>
        <dbReference type="Proteomes" id="UP000298517"/>
    </source>
</evidence>
<sequence>MKTIKLIVILLVAVFVSNCSNKKPNTQESSNEASTVVVNENPVEASLFDRLGGTDGVSSIVNGIVQAHLENPVINHVFLPLKEDPEHFESFKTHVKEFLSAGTGGGATYTGKDLPSAHKGLNTTEEEFLSAVDDILMVLSKHNIDEETKKDMLYILYSMKGAVIGQ</sequence>
<comment type="caution">
    <text evidence="2">The sequence shown here is derived from an EMBL/GenBank/DDBJ whole genome shotgun (WGS) entry which is preliminary data.</text>
</comment>
<dbReference type="GO" id="GO:0020037">
    <property type="term" value="F:heme binding"/>
    <property type="evidence" value="ECO:0007669"/>
    <property type="project" value="InterPro"/>
</dbReference>
<evidence type="ECO:0000313" key="2">
    <source>
        <dbReference type="EMBL" id="TEW72163.1"/>
    </source>
</evidence>
<dbReference type="RefSeq" id="WP_134249187.1">
    <property type="nucleotide sequence ID" value="NZ_SNQI01000006.1"/>
</dbReference>
<dbReference type="OrthoDB" id="9795814at2"/>
<evidence type="ECO:0000256" key="1">
    <source>
        <dbReference type="SAM" id="SignalP"/>
    </source>
</evidence>
<dbReference type="InterPro" id="IPR012292">
    <property type="entry name" value="Globin/Proto"/>
</dbReference>
<name>A0A4Y8ANW8_9FLAO</name>
<dbReference type="InterPro" id="IPR009050">
    <property type="entry name" value="Globin-like_sf"/>
</dbReference>
<gene>
    <name evidence="2" type="ORF">E2488_14965</name>
</gene>
<dbReference type="AlphaFoldDB" id="A0A4Y8ANW8"/>
<proteinExistence type="predicted"/>
<dbReference type="EMBL" id="SNQI01000006">
    <property type="protein sequence ID" value="TEW72163.1"/>
    <property type="molecule type" value="Genomic_DNA"/>
</dbReference>
<organism evidence="2 3">
    <name type="scientific">Gramella jeungdoensis</name>
    <dbReference type="NCBI Taxonomy" id="708091"/>
    <lineage>
        <taxon>Bacteria</taxon>
        <taxon>Pseudomonadati</taxon>
        <taxon>Bacteroidota</taxon>
        <taxon>Flavobacteriia</taxon>
        <taxon>Flavobacteriales</taxon>
        <taxon>Flavobacteriaceae</taxon>
        <taxon>Christiangramia</taxon>
    </lineage>
</organism>
<feature type="signal peptide" evidence="1">
    <location>
        <begin position="1"/>
        <end position="22"/>
    </location>
</feature>
<reference evidence="2 3" key="1">
    <citation type="journal article" date="2011" name="J. Microbiol.">
        <title>Gramella jeungdoensis sp. nov., isolated from a solar saltern in Korea.</title>
        <authorList>
            <person name="Joung Y."/>
            <person name="Kim H."/>
            <person name="Jang T."/>
            <person name="Ahn T.S."/>
            <person name="Joh K."/>
        </authorList>
    </citation>
    <scope>NUCLEOTIDE SEQUENCE [LARGE SCALE GENOMIC DNA]</scope>
    <source>
        <strain evidence="2 3">KCTC 23123</strain>
    </source>
</reference>
<dbReference type="GO" id="GO:0019825">
    <property type="term" value="F:oxygen binding"/>
    <property type="evidence" value="ECO:0007669"/>
    <property type="project" value="InterPro"/>
</dbReference>
<keyword evidence="3" id="KW-1185">Reference proteome</keyword>
<dbReference type="Proteomes" id="UP000298517">
    <property type="component" value="Unassembled WGS sequence"/>
</dbReference>
<feature type="chain" id="PRO_5021441605" evidence="1">
    <location>
        <begin position="23"/>
        <end position="166"/>
    </location>
</feature>
<dbReference type="Gene3D" id="1.10.490.10">
    <property type="entry name" value="Globins"/>
    <property type="match status" value="1"/>
</dbReference>
<keyword evidence="1" id="KW-0732">Signal</keyword>
<protein>
    <submittedName>
        <fullName evidence="2">Group 1 truncated hemoglobin</fullName>
    </submittedName>
</protein>
<dbReference type="SUPFAM" id="SSF46458">
    <property type="entry name" value="Globin-like"/>
    <property type="match status" value="1"/>
</dbReference>